<dbReference type="InterPro" id="IPR036322">
    <property type="entry name" value="WD40_repeat_dom_sf"/>
</dbReference>
<evidence type="ECO:0000256" key="2">
    <source>
        <dbReference type="ARBA" id="ARBA00022723"/>
    </source>
</evidence>
<evidence type="ECO:0000256" key="7">
    <source>
        <dbReference type="SAM" id="MobiDB-lite"/>
    </source>
</evidence>
<name>A0A6G1I982_9PEZI</name>
<dbReference type="InterPro" id="IPR037590">
    <property type="entry name" value="WDR24"/>
</dbReference>
<dbReference type="PROSITE" id="PS50082">
    <property type="entry name" value="WD_REPEATS_2"/>
    <property type="match status" value="2"/>
</dbReference>
<feature type="repeat" description="WD" evidence="6">
    <location>
        <begin position="231"/>
        <end position="273"/>
    </location>
</feature>
<keyword evidence="5" id="KW-0862">Zinc</keyword>
<feature type="compositionally biased region" description="Polar residues" evidence="7">
    <location>
        <begin position="838"/>
        <end position="848"/>
    </location>
</feature>
<feature type="compositionally biased region" description="Polar residues" evidence="7">
    <location>
        <begin position="87"/>
        <end position="100"/>
    </location>
</feature>
<protein>
    <submittedName>
        <fullName evidence="8">Uncharacterized protein</fullName>
    </submittedName>
</protein>
<keyword evidence="9" id="KW-1185">Reference proteome</keyword>
<dbReference type="InterPro" id="IPR015943">
    <property type="entry name" value="WD40/YVTN_repeat-like_dom_sf"/>
</dbReference>
<dbReference type="EMBL" id="ML996688">
    <property type="protein sequence ID" value="KAF2404597.1"/>
    <property type="molecule type" value="Genomic_DNA"/>
</dbReference>
<feature type="compositionally biased region" description="Gly residues" evidence="7">
    <location>
        <begin position="1269"/>
        <end position="1281"/>
    </location>
</feature>
<dbReference type="SMART" id="SM00320">
    <property type="entry name" value="WD40"/>
    <property type="match status" value="4"/>
</dbReference>
<feature type="region of interest" description="Disordered" evidence="7">
    <location>
        <begin position="1"/>
        <end position="28"/>
    </location>
</feature>
<feature type="region of interest" description="Disordered" evidence="7">
    <location>
        <begin position="87"/>
        <end position="127"/>
    </location>
</feature>
<dbReference type="Pfam" id="PF00400">
    <property type="entry name" value="WD40"/>
    <property type="match status" value="2"/>
</dbReference>
<keyword evidence="4" id="KW-0863">Zinc-finger</keyword>
<dbReference type="GO" id="GO:0016239">
    <property type="term" value="P:positive regulation of macroautophagy"/>
    <property type="evidence" value="ECO:0007669"/>
    <property type="project" value="TreeGrafter"/>
</dbReference>
<sequence>MSGFPPTRRQPGPAAFPDTGSSPGVTGAAAAAVAAVASAASVAASAAASAAAGSAAIPPAPPLPPPRPPQGQDNLTARNAFTRFVTQPFSTYGSRPASSQAHRDGGRSSTFAPRNAGTASHSSQDASIKIRSGAEIAALDINHERTHAILAGREILETVQVAGTDVFKDANLREAIIHHDRHNATRHRDTLDIHDVKWSHGPYSSYIATAATNGKVVIYDLNKPGIEVARLHEHHRQVHRVAFSPFQGHLLLSGSQDATVKLWDMRDMTSSRLRFMGQSEGVRDLRWSPRDAVEFAFCTDNGAIQRWDYRNSKSPKLKINAHDKLCTAIDWHPDGQYLMSAGVDKTVKIWDFSSDHRRQKPFAVLRTPFPVHNARWRHPYGLIDGQTARQCTQFATSYERNAATVHVWDFQRPYMPSVEMETMNNGATDMLWRTEDLFWSVGRSGVFQQTDVKFAPRVIDRRPMQALAVSPTGEICVFSQKRPKRRVSDIEYPEGRPDTIFPEKTKLSRSSADDPIDESLLSSSYKPQHGRSQSSRSTKSLSSTPPSYTDPGVRLAEVLTKIKGASASEQVAYRGFLSGPVSALTFSFLAQKYKTAALPDNPTVDSFINFSRVFEQNAQYAQKTGAYRMAQTWRVLGSVVSEELIRKAEEKRRARLNPSRKLPPEGRLEFPKAVPADRRLMSGPPLISRTSSPNGAGIESTSNVPTPLARPQANRSLLPNPDHGDQLALPPSLLGPSRPIKISERVSTGFDGPEWSRSRAGLEERKARMANWRAPPKAPLEFNAPPSNMPPPLDRQNSDESFGMFSSSESQHSASMPASFTSVRSISTHLVPLPEYGDTTSGEVSPNGTIGYRTGTESDFPPSPKNGDSWGAYSLQSSEDPSSTQKSTSEFDMEASGTIMGDQLGDESHEKDAAALAPQRNGVGTPQKAHVGDHTLADFSEITIDGSGRGPISAEALLRKILEYFTNEGPDAQHIMHLILLLKPFLDAHAPEDKEARPMLESYLNYYHTDSNLSVNEAQAVLSNHIRHLARLGVTPWQADGVFATYQDQLRSLQLHIPQTLISRLLYPSFGNFADSTVKDSQIGLLCLSCSKPINNHVNKLKCESCGSRAEPCPICWQKYSPYQVSKRSKKASQVYGSVSATATTTPTSLSSAASSARGAARAPLRVLHPPAPPVLWQFCLVCGHGAHAACLAQQQKGAAAAGPGELLGAQCPTEGCACACVPGPYLEGIVRDVEAEKRRREAGIVQRDGRRVGESRAVGRVGRMLDGDGSGGGSNGGAGGRRVRVVVPDKAGL</sequence>
<evidence type="ECO:0000256" key="5">
    <source>
        <dbReference type="ARBA" id="ARBA00022833"/>
    </source>
</evidence>
<keyword evidence="2" id="KW-0479">Metal-binding</keyword>
<dbReference type="PROSITE" id="PS50294">
    <property type="entry name" value="WD_REPEATS_REGION"/>
    <property type="match status" value="2"/>
</dbReference>
<evidence type="ECO:0000313" key="9">
    <source>
        <dbReference type="Proteomes" id="UP000799640"/>
    </source>
</evidence>
<dbReference type="OrthoDB" id="60955at2759"/>
<feature type="compositionally biased region" description="Low complexity" evidence="7">
    <location>
        <begin position="531"/>
        <end position="547"/>
    </location>
</feature>
<feature type="compositionally biased region" description="Basic and acidic residues" evidence="7">
    <location>
        <begin position="662"/>
        <end position="680"/>
    </location>
</feature>
<evidence type="ECO:0000256" key="3">
    <source>
        <dbReference type="ARBA" id="ARBA00022737"/>
    </source>
</evidence>
<accession>A0A6G1I982</accession>
<feature type="compositionally biased region" description="Polar residues" evidence="7">
    <location>
        <begin position="804"/>
        <end position="820"/>
    </location>
</feature>
<dbReference type="Gene3D" id="2.130.10.10">
    <property type="entry name" value="YVTN repeat-like/Quinoprotein amine dehydrogenase"/>
    <property type="match status" value="2"/>
</dbReference>
<proteinExistence type="predicted"/>
<organism evidence="8 9">
    <name type="scientific">Trichodelitschia bisporula</name>
    <dbReference type="NCBI Taxonomy" id="703511"/>
    <lineage>
        <taxon>Eukaryota</taxon>
        <taxon>Fungi</taxon>
        <taxon>Dikarya</taxon>
        <taxon>Ascomycota</taxon>
        <taxon>Pezizomycotina</taxon>
        <taxon>Dothideomycetes</taxon>
        <taxon>Dothideomycetes incertae sedis</taxon>
        <taxon>Phaeotrichales</taxon>
        <taxon>Phaeotrichaceae</taxon>
        <taxon>Trichodelitschia</taxon>
    </lineage>
</organism>
<dbReference type="PANTHER" id="PTHR46200:SF1">
    <property type="entry name" value="GATOR COMPLEX PROTEIN WDR24"/>
    <property type="match status" value="1"/>
</dbReference>
<feature type="region of interest" description="Disordered" evidence="7">
    <location>
        <begin position="50"/>
        <end position="74"/>
    </location>
</feature>
<dbReference type="GO" id="GO:0005829">
    <property type="term" value="C:cytosol"/>
    <property type="evidence" value="ECO:0007669"/>
    <property type="project" value="TreeGrafter"/>
</dbReference>
<dbReference type="PANTHER" id="PTHR46200">
    <property type="entry name" value="GATOR COMPLEX PROTEIN WDR24"/>
    <property type="match status" value="1"/>
</dbReference>
<feature type="compositionally biased region" description="Basic and acidic residues" evidence="7">
    <location>
        <begin position="486"/>
        <end position="506"/>
    </location>
</feature>
<evidence type="ECO:0000256" key="1">
    <source>
        <dbReference type="ARBA" id="ARBA00022574"/>
    </source>
</evidence>
<feature type="compositionally biased region" description="Polar residues" evidence="7">
    <location>
        <begin position="874"/>
        <end position="890"/>
    </location>
</feature>
<feature type="compositionally biased region" description="Polar residues" evidence="7">
    <location>
        <begin position="688"/>
        <end position="705"/>
    </location>
</feature>
<keyword evidence="3" id="KW-0677">Repeat</keyword>
<evidence type="ECO:0000313" key="8">
    <source>
        <dbReference type="EMBL" id="KAF2404597.1"/>
    </source>
</evidence>
<dbReference type="GO" id="GO:0008270">
    <property type="term" value="F:zinc ion binding"/>
    <property type="evidence" value="ECO:0007669"/>
    <property type="project" value="UniProtKB-KW"/>
</dbReference>
<dbReference type="GO" id="GO:0005774">
    <property type="term" value="C:vacuolar membrane"/>
    <property type="evidence" value="ECO:0007669"/>
    <property type="project" value="TreeGrafter"/>
</dbReference>
<feature type="repeat" description="WD" evidence="6">
    <location>
        <begin position="319"/>
        <end position="360"/>
    </location>
</feature>
<dbReference type="PROSITE" id="PS00678">
    <property type="entry name" value="WD_REPEATS_1"/>
    <property type="match status" value="2"/>
</dbReference>
<keyword evidence="1 6" id="KW-0853">WD repeat</keyword>
<feature type="region of interest" description="Disordered" evidence="7">
    <location>
        <begin position="1263"/>
        <end position="1294"/>
    </location>
</feature>
<dbReference type="InterPro" id="IPR001680">
    <property type="entry name" value="WD40_rpt"/>
</dbReference>
<gene>
    <name evidence="8" type="ORF">EJ06DRAFT_212202</name>
</gene>
<feature type="region of interest" description="Disordered" evidence="7">
    <location>
        <begin position="833"/>
        <end position="891"/>
    </location>
</feature>
<feature type="compositionally biased region" description="Polar residues" evidence="7">
    <location>
        <begin position="107"/>
        <end position="126"/>
    </location>
</feature>
<dbReference type="GO" id="GO:1904263">
    <property type="term" value="P:positive regulation of TORC1 signaling"/>
    <property type="evidence" value="ECO:0007669"/>
    <property type="project" value="TreeGrafter"/>
</dbReference>
<dbReference type="InterPro" id="IPR019775">
    <property type="entry name" value="WD40_repeat_CS"/>
</dbReference>
<feature type="region of interest" description="Disordered" evidence="7">
    <location>
        <begin position="650"/>
        <end position="739"/>
    </location>
</feature>
<feature type="compositionally biased region" description="Pro residues" evidence="7">
    <location>
        <begin position="58"/>
        <end position="69"/>
    </location>
</feature>
<evidence type="ECO:0000256" key="4">
    <source>
        <dbReference type="ARBA" id="ARBA00022771"/>
    </source>
</evidence>
<feature type="region of interest" description="Disordered" evidence="7">
    <location>
        <begin position="776"/>
        <end position="820"/>
    </location>
</feature>
<reference evidence="8" key="1">
    <citation type="journal article" date="2020" name="Stud. Mycol.">
        <title>101 Dothideomycetes genomes: a test case for predicting lifestyles and emergence of pathogens.</title>
        <authorList>
            <person name="Haridas S."/>
            <person name="Albert R."/>
            <person name="Binder M."/>
            <person name="Bloem J."/>
            <person name="Labutti K."/>
            <person name="Salamov A."/>
            <person name="Andreopoulos B."/>
            <person name="Baker S."/>
            <person name="Barry K."/>
            <person name="Bills G."/>
            <person name="Bluhm B."/>
            <person name="Cannon C."/>
            <person name="Castanera R."/>
            <person name="Culley D."/>
            <person name="Daum C."/>
            <person name="Ezra D."/>
            <person name="Gonzalez J."/>
            <person name="Henrissat B."/>
            <person name="Kuo A."/>
            <person name="Liang C."/>
            <person name="Lipzen A."/>
            <person name="Lutzoni F."/>
            <person name="Magnuson J."/>
            <person name="Mondo S."/>
            <person name="Nolan M."/>
            <person name="Ohm R."/>
            <person name="Pangilinan J."/>
            <person name="Park H.-J."/>
            <person name="Ramirez L."/>
            <person name="Alfaro M."/>
            <person name="Sun H."/>
            <person name="Tritt A."/>
            <person name="Yoshinaga Y."/>
            <person name="Zwiers L.-H."/>
            <person name="Turgeon B."/>
            <person name="Goodwin S."/>
            <person name="Spatafora J."/>
            <person name="Crous P."/>
            <person name="Grigoriev I."/>
        </authorList>
    </citation>
    <scope>NUCLEOTIDE SEQUENCE</scope>
    <source>
        <strain evidence="8">CBS 262.69</strain>
    </source>
</reference>
<dbReference type="SUPFAM" id="SSF50978">
    <property type="entry name" value="WD40 repeat-like"/>
    <property type="match status" value="1"/>
</dbReference>
<dbReference type="Proteomes" id="UP000799640">
    <property type="component" value="Unassembled WGS sequence"/>
</dbReference>
<feature type="region of interest" description="Disordered" evidence="7">
    <location>
        <begin position="486"/>
        <end position="549"/>
    </location>
</feature>
<dbReference type="GO" id="GO:0061700">
    <property type="term" value="C:GATOR2 complex"/>
    <property type="evidence" value="ECO:0007669"/>
    <property type="project" value="TreeGrafter"/>
</dbReference>
<evidence type="ECO:0000256" key="6">
    <source>
        <dbReference type="PROSITE-ProRule" id="PRU00221"/>
    </source>
</evidence>